<dbReference type="EMBL" id="JAWWNJ010000016">
    <property type="protein sequence ID" value="KAK7039707.1"/>
    <property type="molecule type" value="Genomic_DNA"/>
</dbReference>
<feature type="compositionally biased region" description="Pro residues" evidence="1">
    <location>
        <begin position="36"/>
        <end position="46"/>
    </location>
</feature>
<dbReference type="PRINTS" id="PR01218">
    <property type="entry name" value="PSTLEXTENSIN"/>
</dbReference>
<name>A0AAW0CMS9_9AGAR</name>
<comment type="caution">
    <text evidence="2">The sequence shown here is derived from an EMBL/GenBank/DDBJ whole genome shotgun (WGS) entry which is preliminary data.</text>
</comment>
<feature type="compositionally biased region" description="Low complexity" evidence="1">
    <location>
        <begin position="291"/>
        <end position="303"/>
    </location>
</feature>
<feature type="compositionally biased region" description="Polar residues" evidence="1">
    <location>
        <begin position="260"/>
        <end position="281"/>
    </location>
</feature>
<feature type="compositionally biased region" description="Low complexity" evidence="1">
    <location>
        <begin position="47"/>
        <end position="60"/>
    </location>
</feature>
<feature type="region of interest" description="Disordered" evidence="1">
    <location>
        <begin position="1"/>
        <end position="79"/>
    </location>
</feature>
<dbReference type="AlphaFoldDB" id="A0AAW0CMS9"/>
<sequence>PPAAPTTPVREPSPPPPPPPAAPPPLPAPRSVTPTPVLPAPPPPAPAADKPAPALPKKPVSLIIGMNPDQDPNSKHGTFNRSTHTITSLASSNGTSSNGYIPNPARTIVMEQLPKTHRSREFIRGWSKSACGALPVYFAVDPPSAKALIEFPTAELARKAWGSPKLGGGVTGPPVKGKPRADLIRVWWYRVDGVGAGSGVGEIEEGEIEGDDAAEAEEAAPSVPAVKKETKKERKARMAKEREAKAVRLELAALSPPPVSATSSSNNYNRQASVSVSSTVDEQMDDPPPYAAVAPRAAAALPARPVPGSPAQRLPTRPRADSVHAHAHAYADAADMDVDVSDVGGGMDMELDTPVSPTVSSSLSSSALPTPTPTPPPPSSASTSDSVSSRTRSRMIASSSSAPPLEPRAMKNLPKGPRSLVARQKDLQERIARGRAEIAGGGDVEIGLVASSSSPPAGVASTMKESAATMEDNLRRLVLKSQRNKGKGKNTVVAVESDAAIVKVGAGLELEQKPAVGTSAQGEFSLDDLAVSFITETIQTLVPGGGGILSAPSTPMSMKEELAAKQRRLEEHIAESKILMAQLAGARSKQEKESVLRDMRERSRYETASVLATGAVASTSAAAIKRSEEMESMVVEGPPVARAPVKLRWPESRNDVCVLIISDEEDEGESDEEEEESEY</sequence>
<feature type="region of interest" description="Disordered" evidence="1">
    <location>
        <begin position="341"/>
        <end position="415"/>
    </location>
</feature>
<evidence type="ECO:0000256" key="1">
    <source>
        <dbReference type="SAM" id="MobiDB-lite"/>
    </source>
</evidence>
<dbReference type="Proteomes" id="UP001362999">
    <property type="component" value="Unassembled WGS sequence"/>
</dbReference>
<evidence type="ECO:0000313" key="3">
    <source>
        <dbReference type="Proteomes" id="UP001362999"/>
    </source>
</evidence>
<gene>
    <name evidence="2" type="ORF">R3P38DRAFT_2410641</name>
</gene>
<feature type="non-terminal residue" evidence="2">
    <location>
        <position position="1"/>
    </location>
</feature>
<dbReference type="InterPro" id="IPR003882">
    <property type="entry name" value="Pistil_extensin"/>
</dbReference>
<keyword evidence="3" id="KW-1185">Reference proteome</keyword>
<feature type="compositionally biased region" description="Basic and acidic residues" evidence="1">
    <location>
        <begin position="226"/>
        <end position="248"/>
    </location>
</feature>
<protein>
    <submittedName>
        <fullName evidence="2">Uncharacterized protein</fullName>
    </submittedName>
</protein>
<reference evidence="2 3" key="1">
    <citation type="journal article" date="2024" name="J Genomics">
        <title>Draft genome sequencing and assembly of Favolaschia claudopus CIRM-BRFM 2984 isolated from oak limbs.</title>
        <authorList>
            <person name="Navarro D."/>
            <person name="Drula E."/>
            <person name="Chaduli D."/>
            <person name="Cazenave R."/>
            <person name="Ahrendt S."/>
            <person name="Wang J."/>
            <person name="Lipzen A."/>
            <person name="Daum C."/>
            <person name="Barry K."/>
            <person name="Grigoriev I.V."/>
            <person name="Favel A."/>
            <person name="Rosso M.N."/>
            <person name="Martin F."/>
        </authorList>
    </citation>
    <scope>NUCLEOTIDE SEQUENCE [LARGE SCALE GENOMIC DNA]</scope>
    <source>
        <strain evidence="2 3">CIRM-BRFM 2984</strain>
    </source>
</reference>
<feature type="compositionally biased region" description="Pro residues" evidence="1">
    <location>
        <begin position="370"/>
        <end position="379"/>
    </location>
</feature>
<proteinExistence type="predicted"/>
<evidence type="ECO:0000313" key="2">
    <source>
        <dbReference type="EMBL" id="KAK7039707.1"/>
    </source>
</evidence>
<feature type="compositionally biased region" description="Low complexity" evidence="1">
    <location>
        <begin position="352"/>
        <end position="369"/>
    </location>
</feature>
<feature type="non-terminal residue" evidence="2">
    <location>
        <position position="679"/>
    </location>
</feature>
<organism evidence="2 3">
    <name type="scientific">Favolaschia claudopus</name>
    <dbReference type="NCBI Taxonomy" id="2862362"/>
    <lineage>
        <taxon>Eukaryota</taxon>
        <taxon>Fungi</taxon>
        <taxon>Dikarya</taxon>
        <taxon>Basidiomycota</taxon>
        <taxon>Agaricomycotina</taxon>
        <taxon>Agaricomycetes</taxon>
        <taxon>Agaricomycetidae</taxon>
        <taxon>Agaricales</taxon>
        <taxon>Marasmiineae</taxon>
        <taxon>Mycenaceae</taxon>
        <taxon>Favolaschia</taxon>
    </lineage>
</organism>
<accession>A0AAW0CMS9</accession>
<feature type="compositionally biased region" description="Pro residues" evidence="1">
    <location>
        <begin position="1"/>
        <end position="28"/>
    </location>
</feature>
<feature type="region of interest" description="Disordered" evidence="1">
    <location>
        <begin position="210"/>
        <end position="324"/>
    </location>
</feature>
<feature type="compositionally biased region" description="Low complexity" evidence="1">
    <location>
        <begin position="380"/>
        <end position="390"/>
    </location>
</feature>